<dbReference type="RefSeq" id="WP_127030711.1">
    <property type="nucleotide sequence ID" value="NZ_RYFG02000058.1"/>
</dbReference>
<sequence>MELNSNWLRTSLEITGGFEPDGNPWAGVSGDFDAEGISCGILQWNIGQESLQPLVKAVGKDEVIRLVPVYGKAFFDACSSSIAQGLATVRSWQSNKSMLRSDIKP</sequence>
<keyword evidence="2" id="KW-1185">Reference proteome</keyword>
<proteinExistence type="predicted"/>
<dbReference type="Proteomes" id="UP000733744">
    <property type="component" value="Unassembled WGS sequence"/>
</dbReference>
<evidence type="ECO:0000313" key="1">
    <source>
        <dbReference type="EMBL" id="TRW99051.1"/>
    </source>
</evidence>
<evidence type="ECO:0000313" key="2">
    <source>
        <dbReference type="Proteomes" id="UP000733744"/>
    </source>
</evidence>
<reference evidence="1 2" key="1">
    <citation type="journal article" date="2019" name="Antonie Van Leeuwenhoek">
        <title>Description of 'Ca. Methylobacter oryzae' KRF1, a novel species from the environmentally important Methylobacter clade 2.</title>
        <authorList>
            <person name="Khatri K."/>
            <person name="Mohite J.A."/>
            <person name="Pandit P.S."/>
            <person name="Bahulikar R."/>
            <person name="Rahalkar M.C."/>
        </authorList>
    </citation>
    <scope>NUCLEOTIDE SEQUENCE [LARGE SCALE GENOMIC DNA]</scope>
    <source>
        <strain evidence="1 2">KRF1</strain>
    </source>
</reference>
<name>A0ABY3CD18_9GAMM</name>
<gene>
    <name evidence="1" type="ORF">EKO24_006680</name>
</gene>
<dbReference type="EMBL" id="RYFG02000058">
    <property type="protein sequence ID" value="TRW99051.1"/>
    <property type="molecule type" value="Genomic_DNA"/>
</dbReference>
<organism evidence="1 2">
    <name type="scientific">Candidatus Methylobacter oryzae</name>
    <dbReference type="NCBI Taxonomy" id="2497749"/>
    <lineage>
        <taxon>Bacteria</taxon>
        <taxon>Pseudomonadati</taxon>
        <taxon>Pseudomonadota</taxon>
        <taxon>Gammaproteobacteria</taxon>
        <taxon>Methylococcales</taxon>
        <taxon>Methylococcaceae</taxon>
        <taxon>Methylobacter</taxon>
    </lineage>
</organism>
<accession>A0ABY3CD18</accession>
<protein>
    <submittedName>
        <fullName evidence="1">Uncharacterized protein</fullName>
    </submittedName>
</protein>
<comment type="caution">
    <text evidence="1">The sequence shown here is derived from an EMBL/GenBank/DDBJ whole genome shotgun (WGS) entry which is preliminary data.</text>
</comment>